<organism evidence="3 4">
    <name type="scientific">Solimonas terrae</name>
    <dbReference type="NCBI Taxonomy" id="1396819"/>
    <lineage>
        <taxon>Bacteria</taxon>
        <taxon>Pseudomonadati</taxon>
        <taxon>Pseudomonadota</taxon>
        <taxon>Gammaproteobacteria</taxon>
        <taxon>Nevskiales</taxon>
        <taxon>Nevskiaceae</taxon>
        <taxon>Solimonas</taxon>
    </lineage>
</organism>
<dbReference type="Gene3D" id="3.40.30.10">
    <property type="entry name" value="Glutaredoxin"/>
    <property type="match status" value="1"/>
</dbReference>
<dbReference type="InterPro" id="IPR036249">
    <property type="entry name" value="Thioredoxin-like_sf"/>
</dbReference>
<evidence type="ECO:0000313" key="3">
    <source>
        <dbReference type="EMBL" id="NGY04280.1"/>
    </source>
</evidence>
<proteinExistence type="predicted"/>
<dbReference type="InterPro" id="IPR040079">
    <property type="entry name" value="Glutathione_S-Trfase"/>
</dbReference>
<accession>A0A6M2BPP6</accession>
<dbReference type="AlphaFoldDB" id="A0A6M2BPP6"/>
<dbReference type="Gene3D" id="1.20.1050.10">
    <property type="match status" value="1"/>
</dbReference>
<dbReference type="PROSITE" id="PS50404">
    <property type="entry name" value="GST_NTER"/>
    <property type="match status" value="1"/>
</dbReference>
<comment type="caution">
    <text evidence="3">The sequence shown here is derived from an EMBL/GenBank/DDBJ whole genome shotgun (WGS) entry which is preliminary data.</text>
</comment>
<dbReference type="RefSeq" id="WP_166253192.1">
    <property type="nucleotide sequence ID" value="NZ_JAAMOW010000002.1"/>
</dbReference>
<dbReference type="SFLD" id="SFLDS00019">
    <property type="entry name" value="Glutathione_Transferase_(cytos"/>
    <property type="match status" value="1"/>
</dbReference>
<dbReference type="InterPro" id="IPR010987">
    <property type="entry name" value="Glutathione-S-Trfase_C-like"/>
</dbReference>
<protein>
    <submittedName>
        <fullName evidence="3">Thiol:disulfide oxidoreductase</fullName>
    </submittedName>
</protein>
<dbReference type="InterPro" id="IPR004046">
    <property type="entry name" value="GST_C"/>
</dbReference>
<dbReference type="PROSITE" id="PS50405">
    <property type="entry name" value="GST_CTER"/>
    <property type="match status" value="1"/>
</dbReference>
<feature type="domain" description="GST C-terminal" evidence="2">
    <location>
        <begin position="90"/>
        <end position="211"/>
    </location>
</feature>
<dbReference type="PANTHER" id="PTHR44051">
    <property type="entry name" value="GLUTATHIONE S-TRANSFERASE-RELATED"/>
    <property type="match status" value="1"/>
</dbReference>
<reference evidence="3 4" key="1">
    <citation type="journal article" date="2014" name="Int. J. Syst. Evol. Microbiol.">
        <title>Solimonas terrae sp. nov., isolated from soil.</title>
        <authorList>
            <person name="Kim S.J."/>
            <person name="Moon J.Y."/>
            <person name="Weon H.Y."/>
            <person name="Ahn J.H."/>
            <person name="Chen W.M."/>
            <person name="Kwon S.W."/>
        </authorList>
    </citation>
    <scope>NUCLEOTIDE SEQUENCE [LARGE SCALE GENOMIC DNA]</scope>
    <source>
        <strain evidence="3 4">KIS83-12</strain>
    </source>
</reference>
<evidence type="ECO:0000259" key="1">
    <source>
        <dbReference type="PROSITE" id="PS50404"/>
    </source>
</evidence>
<gene>
    <name evidence="3" type="ORF">G7Y85_05860</name>
</gene>
<sequence>MIDLHFVRTPNGHKASIMLEELGVPYRSRVYDMLKGEHLTADFRALNPNCRLPVIVDNEPAGGGAPLPVFESGAILIYLAEKYGRLLPGDARRRSVALQWLMWQMSGLGPMHGQAHHFVRYCPEPIDYPLQRYRNEAVRLLHVLEHRLSEAEYLADEYSIADIACWPWIRAARAIELDIAAFPAIKRWYKAIDARDAVRRGAELKMSDASLAGKPRLDAEQWSNLFGANMLGAVRD</sequence>
<evidence type="ECO:0000259" key="2">
    <source>
        <dbReference type="PROSITE" id="PS50405"/>
    </source>
</evidence>
<dbReference type="Pfam" id="PF00043">
    <property type="entry name" value="GST_C"/>
    <property type="match status" value="1"/>
</dbReference>
<dbReference type="EMBL" id="JAAMOW010000002">
    <property type="protein sequence ID" value="NGY04280.1"/>
    <property type="molecule type" value="Genomic_DNA"/>
</dbReference>
<evidence type="ECO:0000313" key="4">
    <source>
        <dbReference type="Proteomes" id="UP000472676"/>
    </source>
</evidence>
<dbReference type="Proteomes" id="UP000472676">
    <property type="component" value="Unassembled WGS sequence"/>
</dbReference>
<feature type="domain" description="GST N-terminal" evidence="1">
    <location>
        <begin position="1"/>
        <end position="87"/>
    </location>
</feature>
<dbReference type="SFLD" id="SFLDG00358">
    <property type="entry name" value="Main_(cytGST)"/>
    <property type="match status" value="1"/>
</dbReference>
<dbReference type="Pfam" id="PF13409">
    <property type="entry name" value="GST_N_2"/>
    <property type="match status" value="1"/>
</dbReference>
<dbReference type="InterPro" id="IPR004045">
    <property type="entry name" value="Glutathione_S-Trfase_N"/>
</dbReference>
<dbReference type="SFLD" id="SFLDG01151">
    <property type="entry name" value="Main.2:_Nu-like"/>
    <property type="match status" value="1"/>
</dbReference>
<dbReference type="SUPFAM" id="SSF47616">
    <property type="entry name" value="GST C-terminal domain-like"/>
    <property type="match status" value="1"/>
</dbReference>
<dbReference type="InterPro" id="IPR036282">
    <property type="entry name" value="Glutathione-S-Trfase_C_sf"/>
</dbReference>
<keyword evidence="4" id="KW-1185">Reference proteome</keyword>
<dbReference type="PANTHER" id="PTHR44051:SF19">
    <property type="entry name" value="DISULFIDE-BOND OXIDOREDUCTASE YFCG"/>
    <property type="match status" value="1"/>
</dbReference>
<name>A0A6M2BPP6_9GAMM</name>
<dbReference type="CDD" id="cd03048">
    <property type="entry name" value="GST_N_Ure2p_like"/>
    <property type="match status" value="1"/>
</dbReference>
<dbReference type="SUPFAM" id="SSF52833">
    <property type="entry name" value="Thioredoxin-like"/>
    <property type="match status" value="1"/>
</dbReference>